<dbReference type="GO" id="GO:0005634">
    <property type="term" value="C:nucleus"/>
    <property type="evidence" value="ECO:0007669"/>
    <property type="project" value="TreeGrafter"/>
</dbReference>
<dbReference type="STRING" id="747525.W4K759"/>
<feature type="region of interest" description="Disordered" evidence="2">
    <location>
        <begin position="1"/>
        <end position="135"/>
    </location>
</feature>
<dbReference type="GO" id="GO:0030490">
    <property type="term" value="P:maturation of SSU-rRNA"/>
    <property type="evidence" value="ECO:0007669"/>
    <property type="project" value="TreeGrafter"/>
</dbReference>
<dbReference type="InParanoid" id="W4K759"/>
<feature type="domain" description="Bud22" evidence="3">
    <location>
        <begin position="1"/>
        <end position="135"/>
    </location>
</feature>
<dbReference type="OrthoDB" id="3364872at2759"/>
<dbReference type="PANTHER" id="PTHR23325:SF1">
    <property type="entry name" value="SERUM RESPONSE FACTOR-BINDING PROTEIN 1"/>
    <property type="match status" value="1"/>
</dbReference>
<organism evidence="4 5">
    <name type="scientific">Heterobasidion irregulare (strain TC 32-1)</name>
    <dbReference type="NCBI Taxonomy" id="747525"/>
    <lineage>
        <taxon>Eukaryota</taxon>
        <taxon>Fungi</taxon>
        <taxon>Dikarya</taxon>
        <taxon>Basidiomycota</taxon>
        <taxon>Agaricomycotina</taxon>
        <taxon>Agaricomycetes</taxon>
        <taxon>Russulales</taxon>
        <taxon>Bondarzewiaceae</taxon>
        <taxon>Heterobasidion</taxon>
        <taxon>Heterobasidion annosum species complex</taxon>
    </lineage>
</organism>
<dbReference type="GeneID" id="20677595"/>
<feature type="non-terminal residue" evidence="4">
    <location>
        <position position="1"/>
    </location>
</feature>
<evidence type="ECO:0000259" key="3">
    <source>
        <dbReference type="Pfam" id="PF09073"/>
    </source>
</evidence>
<dbReference type="HOGENOM" id="CLU_1890703_0_0_1"/>
<dbReference type="AlphaFoldDB" id="W4K759"/>
<gene>
    <name evidence="4" type="ORF">HETIRDRAFT_475024</name>
</gene>
<name>W4K759_HETIT</name>
<reference evidence="4 5" key="1">
    <citation type="journal article" date="2012" name="New Phytol.">
        <title>Insight into trade-off between wood decay and parasitism from the genome of a fungal forest pathogen.</title>
        <authorList>
            <person name="Olson A."/>
            <person name="Aerts A."/>
            <person name="Asiegbu F."/>
            <person name="Belbahri L."/>
            <person name="Bouzid O."/>
            <person name="Broberg A."/>
            <person name="Canback B."/>
            <person name="Coutinho P.M."/>
            <person name="Cullen D."/>
            <person name="Dalman K."/>
            <person name="Deflorio G."/>
            <person name="van Diepen L.T."/>
            <person name="Dunand C."/>
            <person name="Duplessis S."/>
            <person name="Durling M."/>
            <person name="Gonthier P."/>
            <person name="Grimwood J."/>
            <person name="Fossdal C.G."/>
            <person name="Hansson D."/>
            <person name="Henrissat B."/>
            <person name="Hietala A."/>
            <person name="Himmelstrand K."/>
            <person name="Hoffmeister D."/>
            <person name="Hogberg N."/>
            <person name="James T.Y."/>
            <person name="Karlsson M."/>
            <person name="Kohler A."/>
            <person name="Kues U."/>
            <person name="Lee Y.H."/>
            <person name="Lin Y.C."/>
            <person name="Lind M."/>
            <person name="Lindquist E."/>
            <person name="Lombard V."/>
            <person name="Lucas S."/>
            <person name="Lunden K."/>
            <person name="Morin E."/>
            <person name="Murat C."/>
            <person name="Park J."/>
            <person name="Raffaello T."/>
            <person name="Rouze P."/>
            <person name="Salamov A."/>
            <person name="Schmutz J."/>
            <person name="Solheim H."/>
            <person name="Stahlberg J."/>
            <person name="Velez H."/>
            <person name="de Vries R.P."/>
            <person name="Wiebenga A."/>
            <person name="Woodward S."/>
            <person name="Yakovlev I."/>
            <person name="Garbelotto M."/>
            <person name="Martin F."/>
            <person name="Grigoriev I.V."/>
            <person name="Stenlid J."/>
        </authorList>
    </citation>
    <scope>NUCLEOTIDE SEQUENCE [LARGE SCALE GENOMIC DNA]</scope>
    <source>
        <strain evidence="4 5">TC 32-1</strain>
    </source>
</reference>
<feature type="compositionally biased region" description="Polar residues" evidence="2">
    <location>
        <begin position="27"/>
        <end position="52"/>
    </location>
</feature>
<dbReference type="RefSeq" id="XP_009546220.1">
    <property type="nucleotide sequence ID" value="XM_009547925.1"/>
</dbReference>
<evidence type="ECO:0000313" key="4">
    <source>
        <dbReference type="EMBL" id="ETW81589.1"/>
    </source>
</evidence>
<dbReference type="Proteomes" id="UP000030671">
    <property type="component" value="Unassembled WGS sequence"/>
</dbReference>
<dbReference type="KEGG" id="hir:HETIRDRAFT_475024"/>
<keyword evidence="5" id="KW-1185">Reference proteome</keyword>
<dbReference type="PANTHER" id="PTHR23325">
    <property type="entry name" value="SERUM RESPONSE FACTOR-BINDING"/>
    <property type="match status" value="1"/>
</dbReference>
<dbReference type="InterPro" id="IPR015158">
    <property type="entry name" value="Bud22_dom"/>
</dbReference>
<dbReference type="EMBL" id="KI925458">
    <property type="protein sequence ID" value="ETW81589.1"/>
    <property type="molecule type" value="Genomic_DNA"/>
</dbReference>
<dbReference type="InterPro" id="IPR037393">
    <property type="entry name" value="Bud22/SRFB1"/>
</dbReference>
<evidence type="ECO:0000313" key="5">
    <source>
        <dbReference type="Proteomes" id="UP000030671"/>
    </source>
</evidence>
<dbReference type="Pfam" id="PF09073">
    <property type="entry name" value="BUD22"/>
    <property type="match status" value="1"/>
</dbReference>
<proteinExistence type="predicted"/>
<feature type="compositionally biased region" description="Basic and acidic residues" evidence="2">
    <location>
        <begin position="100"/>
        <end position="113"/>
    </location>
</feature>
<evidence type="ECO:0000256" key="1">
    <source>
        <dbReference type="ARBA" id="ARBA00023054"/>
    </source>
</evidence>
<accession>W4K759</accession>
<sequence>RGQRARRAIWEKKYGRNAKHLNYDVAESSSRSNVHQSSTRYNGSNTRNNPVLSSRRPEPLNAAPPRHPRTNGFTSTQGERSGVSFGAAPEKHSFKSRQAAQEERPLHPSWEAKKKTKQKDSGVILPSQGKRIKFD</sequence>
<dbReference type="GO" id="GO:0030686">
    <property type="term" value="C:90S preribosome"/>
    <property type="evidence" value="ECO:0007669"/>
    <property type="project" value="TreeGrafter"/>
</dbReference>
<keyword evidence="1" id="KW-0175">Coiled coil</keyword>
<protein>
    <recommendedName>
        <fullName evidence="3">Bud22 domain-containing protein</fullName>
    </recommendedName>
</protein>
<evidence type="ECO:0000256" key="2">
    <source>
        <dbReference type="SAM" id="MobiDB-lite"/>
    </source>
</evidence>